<evidence type="ECO:0000256" key="1">
    <source>
        <dbReference type="SAM" id="MobiDB-lite"/>
    </source>
</evidence>
<feature type="compositionally biased region" description="Pro residues" evidence="1">
    <location>
        <begin position="109"/>
        <end position="118"/>
    </location>
</feature>
<organism evidence="3 4">
    <name type="scientific">Ambispora gerdemannii</name>
    <dbReference type="NCBI Taxonomy" id="144530"/>
    <lineage>
        <taxon>Eukaryota</taxon>
        <taxon>Fungi</taxon>
        <taxon>Fungi incertae sedis</taxon>
        <taxon>Mucoromycota</taxon>
        <taxon>Glomeromycotina</taxon>
        <taxon>Glomeromycetes</taxon>
        <taxon>Archaeosporales</taxon>
        <taxon>Ambisporaceae</taxon>
        <taxon>Ambispora</taxon>
    </lineage>
</organism>
<sequence>MAAISQEDDKIIIYRLLENGEEKTIKLTNGESDPDQGKISRVSPLGIALSEKKVGEIVEVKISNLYLLESEKYILLLAAGKDYSLNGYQEHQIGRDYLKENKPSEQTDFPPPFSSIKE</sequence>
<proteinExistence type="predicted"/>
<dbReference type="InterPro" id="IPR036953">
    <property type="entry name" value="GreA/GreB_C_sf"/>
</dbReference>
<evidence type="ECO:0000313" key="4">
    <source>
        <dbReference type="Proteomes" id="UP000789831"/>
    </source>
</evidence>
<evidence type="ECO:0000259" key="2">
    <source>
        <dbReference type="Pfam" id="PF01272"/>
    </source>
</evidence>
<keyword evidence="4" id="KW-1185">Reference proteome</keyword>
<feature type="region of interest" description="Disordered" evidence="1">
    <location>
        <begin position="96"/>
        <end position="118"/>
    </location>
</feature>
<dbReference type="AlphaFoldDB" id="A0A9N8YUC8"/>
<feature type="domain" description="Transcription elongation factor GreA/GreB C-terminal" evidence="2">
    <location>
        <begin position="14"/>
        <end position="63"/>
    </location>
</feature>
<dbReference type="Pfam" id="PF01272">
    <property type="entry name" value="GreA_GreB"/>
    <property type="match status" value="1"/>
</dbReference>
<dbReference type="OrthoDB" id="2439404at2759"/>
<dbReference type="GO" id="GO:0003677">
    <property type="term" value="F:DNA binding"/>
    <property type="evidence" value="ECO:0007669"/>
    <property type="project" value="InterPro"/>
</dbReference>
<dbReference type="EMBL" id="CAJVPL010000139">
    <property type="protein sequence ID" value="CAG8453194.1"/>
    <property type="molecule type" value="Genomic_DNA"/>
</dbReference>
<reference evidence="3" key="1">
    <citation type="submission" date="2021-06" db="EMBL/GenBank/DDBJ databases">
        <authorList>
            <person name="Kallberg Y."/>
            <person name="Tangrot J."/>
            <person name="Rosling A."/>
        </authorList>
    </citation>
    <scope>NUCLEOTIDE SEQUENCE</scope>
    <source>
        <strain evidence="3">MT106</strain>
    </source>
</reference>
<name>A0A9N8YUC8_9GLOM</name>
<gene>
    <name evidence="3" type="ORF">AGERDE_LOCUS1850</name>
</gene>
<dbReference type="GO" id="GO:0032784">
    <property type="term" value="P:regulation of DNA-templated transcription elongation"/>
    <property type="evidence" value="ECO:0007669"/>
    <property type="project" value="InterPro"/>
</dbReference>
<accession>A0A9N8YUC8</accession>
<dbReference type="SUPFAM" id="SSF54534">
    <property type="entry name" value="FKBP-like"/>
    <property type="match status" value="1"/>
</dbReference>
<evidence type="ECO:0000313" key="3">
    <source>
        <dbReference type="EMBL" id="CAG8453194.1"/>
    </source>
</evidence>
<dbReference type="Proteomes" id="UP000789831">
    <property type="component" value="Unassembled WGS sequence"/>
</dbReference>
<protein>
    <submittedName>
        <fullName evidence="3">3888_t:CDS:1</fullName>
    </submittedName>
</protein>
<comment type="caution">
    <text evidence="3">The sequence shown here is derived from an EMBL/GenBank/DDBJ whole genome shotgun (WGS) entry which is preliminary data.</text>
</comment>
<feature type="compositionally biased region" description="Basic and acidic residues" evidence="1">
    <location>
        <begin position="96"/>
        <end position="105"/>
    </location>
</feature>
<dbReference type="InterPro" id="IPR001437">
    <property type="entry name" value="Tscrpt_elong_fac_GreA/B_C"/>
</dbReference>
<dbReference type="Gene3D" id="3.10.50.30">
    <property type="entry name" value="Transcription elongation factor, GreA/GreB, C-terminal domain"/>
    <property type="match status" value="1"/>
</dbReference>